<dbReference type="PANTHER" id="PTHR35377:SF4">
    <property type="entry name" value="PREVENT-HOST-DEATH FAMILY PROTEIN"/>
    <property type="match status" value="1"/>
</dbReference>
<dbReference type="AlphaFoldDB" id="A0A143PZ21"/>
<proteinExistence type="inferred from homology"/>
<sequence length="81" mass="8957">MKPLRQVNVHQAKTELSRLLLDVERGHEVVIARNGAPVAKLVPLPAAGTKRLCVDTWKGRIQMGEDFDAPLTDAELEEWGA</sequence>
<dbReference type="SUPFAM" id="SSF143120">
    <property type="entry name" value="YefM-like"/>
    <property type="match status" value="1"/>
</dbReference>
<dbReference type="RefSeq" id="WP_110174423.1">
    <property type="nucleotide sequence ID" value="NZ_CP015136.1"/>
</dbReference>
<dbReference type="STRING" id="1855912.LuPra_06305"/>
<dbReference type="Proteomes" id="UP000076079">
    <property type="component" value="Chromosome"/>
</dbReference>
<dbReference type="InterPro" id="IPR036165">
    <property type="entry name" value="YefM-like_sf"/>
</dbReference>
<evidence type="ECO:0000313" key="4">
    <source>
        <dbReference type="Proteomes" id="UP000076079"/>
    </source>
</evidence>
<dbReference type="PANTHER" id="PTHR35377">
    <property type="entry name" value="ANTITOXIN VAPB49-RELATED-RELATED"/>
    <property type="match status" value="1"/>
</dbReference>
<dbReference type="InterPro" id="IPR051416">
    <property type="entry name" value="phD-YefM_TA_antitoxins"/>
</dbReference>
<reference evidence="3 4" key="1">
    <citation type="journal article" date="2016" name="Genome Announc.">
        <title>First Complete Genome Sequence of a Subdivision 6 Acidobacterium Strain.</title>
        <authorList>
            <person name="Huang S."/>
            <person name="Vieira S."/>
            <person name="Bunk B."/>
            <person name="Riedel T."/>
            <person name="Sproer C."/>
            <person name="Overmann J."/>
        </authorList>
    </citation>
    <scope>NUCLEOTIDE SEQUENCE [LARGE SCALE GENOMIC DNA]</scope>
    <source>
        <strain evidence="4">DSM 100886 HEG_-6_39</strain>
    </source>
</reference>
<accession>A0A143PZ21</accession>
<comment type="function">
    <text evidence="2">Antitoxin component of a type II toxin-antitoxin (TA) system.</text>
</comment>
<evidence type="ECO:0000256" key="2">
    <source>
        <dbReference type="RuleBase" id="RU362080"/>
    </source>
</evidence>
<dbReference type="Pfam" id="PF02604">
    <property type="entry name" value="PhdYeFM_antitox"/>
    <property type="match status" value="1"/>
</dbReference>
<reference evidence="4" key="2">
    <citation type="submission" date="2016-04" db="EMBL/GenBank/DDBJ databases">
        <title>First Complete Genome Sequence of a Subdivision 6 Acidobacterium.</title>
        <authorList>
            <person name="Huang S."/>
            <person name="Vieira S."/>
            <person name="Bunk B."/>
            <person name="Riedel T."/>
            <person name="Sproeer C."/>
            <person name="Overmann J."/>
        </authorList>
    </citation>
    <scope>NUCLEOTIDE SEQUENCE [LARGE SCALE GENOMIC DNA]</scope>
    <source>
        <strain evidence="4">DSM 100886 HEG_-6_39</strain>
    </source>
</reference>
<comment type="similarity">
    <text evidence="1 2">Belongs to the phD/YefM antitoxin family.</text>
</comment>
<dbReference type="OrthoDB" id="9800503at2"/>
<protein>
    <recommendedName>
        <fullName evidence="2">Antitoxin</fullName>
    </recommendedName>
</protein>
<dbReference type="EMBL" id="CP015136">
    <property type="protein sequence ID" value="AMY13019.1"/>
    <property type="molecule type" value="Genomic_DNA"/>
</dbReference>
<name>A0A143PZ21_LUTPR</name>
<gene>
    <name evidence="3" type="ORF">LuPra_06305</name>
</gene>
<organism evidence="3 4">
    <name type="scientific">Luteitalea pratensis</name>
    <dbReference type="NCBI Taxonomy" id="1855912"/>
    <lineage>
        <taxon>Bacteria</taxon>
        <taxon>Pseudomonadati</taxon>
        <taxon>Acidobacteriota</taxon>
        <taxon>Vicinamibacteria</taxon>
        <taxon>Vicinamibacterales</taxon>
        <taxon>Vicinamibacteraceae</taxon>
        <taxon>Luteitalea</taxon>
    </lineage>
</organism>
<dbReference type="InterPro" id="IPR006442">
    <property type="entry name" value="Antitoxin_Phd/YefM"/>
</dbReference>
<keyword evidence="4" id="KW-1185">Reference proteome</keyword>
<dbReference type="Gene3D" id="3.40.1620.10">
    <property type="entry name" value="YefM-like domain"/>
    <property type="match status" value="1"/>
</dbReference>
<evidence type="ECO:0000256" key="1">
    <source>
        <dbReference type="ARBA" id="ARBA00009981"/>
    </source>
</evidence>
<dbReference type="NCBIfam" id="TIGR01552">
    <property type="entry name" value="phd_fam"/>
    <property type="match status" value="1"/>
</dbReference>
<dbReference type="KEGG" id="abac:LuPra_06305"/>
<evidence type="ECO:0000313" key="3">
    <source>
        <dbReference type="EMBL" id="AMY13019.1"/>
    </source>
</evidence>